<protein>
    <recommendedName>
        <fullName evidence="5">Lipoprotein</fullName>
    </recommendedName>
</protein>
<gene>
    <name evidence="3" type="ORF">MALL_0025</name>
</gene>
<evidence type="ECO:0000313" key="3">
    <source>
        <dbReference type="EMBL" id="EFF41457.1"/>
    </source>
</evidence>
<dbReference type="PROSITE" id="PS51257">
    <property type="entry name" value="PROKAR_LIPOPROTEIN"/>
    <property type="match status" value="1"/>
</dbReference>
<sequence length="416" mass="46844">MKIKKIILPIILTSSFTLSSILAVSCNPSNATTPNETNTNKDAQNNNNTETVNKANEKDNASSGSNSTTNKADVEVNKTLEDEAKKVKATLKNINKEDYNKHEVSKITKADVELNGFDTKLVRLKSYKITPKAEQAALEVEFNLELISDTSKVKTSTLMLEGFKQDLNKYANLVKLVYTPKTDKDVASAVLPSVVNTNLITYTLDENAPVKLDGKVRFVNFNNGDGEVLAEYDLVLKKDESIKTTVQQWIEGFKVSNLLTPTKNQTFLAKEDDKELLRGFKTNILNPLTGKRVATAKDVIFDPSKFVPEKVRKNPNYNEYIKLREKMITEFFEPNKQLSTQEGEGKTVYALKNKYILNNTGVNFIAWLFANVDRCLKYNLLSADNLTRLSTRKSSFLDDPKNFLKSFKDIVETYGK</sequence>
<name>D4XW04_9BACT</name>
<dbReference type="RefSeq" id="WP_005683561.1">
    <property type="nucleotide sequence ID" value="NZ_ADNC01000020.1"/>
</dbReference>
<dbReference type="Proteomes" id="UP000004757">
    <property type="component" value="Unassembled WGS sequence"/>
</dbReference>
<keyword evidence="2" id="KW-0732">Signal</keyword>
<feature type="chain" id="PRO_5003067175" description="Lipoprotein" evidence="2">
    <location>
        <begin position="32"/>
        <end position="416"/>
    </location>
</feature>
<accession>D4XW04</accession>
<dbReference type="STRING" id="747682.MALL_0025"/>
<feature type="region of interest" description="Disordered" evidence="1">
    <location>
        <begin position="30"/>
        <end position="76"/>
    </location>
</feature>
<reference evidence="3 4" key="1">
    <citation type="submission" date="2010-03" db="EMBL/GenBank/DDBJ databases">
        <authorList>
            <person name="Glass J.I."/>
            <person name="Benders G.A."/>
            <person name="Durkin A.S."/>
            <person name="Farmerie W.G."/>
            <person name="Hlavinka K."/>
            <person name="Hostetler J."/>
            <person name="Jackson J."/>
            <person name="May M.A."/>
            <person name="Miller R.H."/>
            <person name="Paralanov V."/>
            <person name="Radune D."/>
            <person name="Szczypinski B."/>
            <person name="Brown D.R."/>
        </authorList>
    </citation>
    <scope>NUCLEOTIDE SEQUENCE [LARGE SCALE GENOMIC DNA]</scope>
    <source>
        <strain evidence="3 4">A21JP2</strain>
    </source>
</reference>
<organism evidence="3 4">
    <name type="scientific">Mycoplasmopsis alligatoris A21JP2</name>
    <dbReference type="NCBI Taxonomy" id="747682"/>
    <lineage>
        <taxon>Bacteria</taxon>
        <taxon>Bacillati</taxon>
        <taxon>Mycoplasmatota</taxon>
        <taxon>Mycoplasmoidales</taxon>
        <taxon>Metamycoplasmataceae</taxon>
        <taxon>Mycoplasmopsis</taxon>
    </lineage>
</organism>
<dbReference type="EMBL" id="ADNC01000020">
    <property type="protein sequence ID" value="EFF41457.1"/>
    <property type="molecule type" value="Genomic_DNA"/>
</dbReference>
<feature type="signal peptide" evidence="2">
    <location>
        <begin position="1"/>
        <end position="31"/>
    </location>
</feature>
<keyword evidence="4" id="KW-1185">Reference proteome</keyword>
<feature type="compositionally biased region" description="Polar residues" evidence="1">
    <location>
        <begin position="61"/>
        <end position="71"/>
    </location>
</feature>
<dbReference type="AlphaFoldDB" id="D4XW04"/>
<evidence type="ECO:0000256" key="2">
    <source>
        <dbReference type="SAM" id="SignalP"/>
    </source>
</evidence>
<evidence type="ECO:0000313" key="4">
    <source>
        <dbReference type="Proteomes" id="UP000004757"/>
    </source>
</evidence>
<evidence type="ECO:0008006" key="5">
    <source>
        <dbReference type="Google" id="ProtNLM"/>
    </source>
</evidence>
<comment type="caution">
    <text evidence="3">The sequence shown here is derived from an EMBL/GenBank/DDBJ whole genome shotgun (WGS) entry which is preliminary data.</text>
</comment>
<feature type="compositionally biased region" description="Low complexity" evidence="1">
    <location>
        <begin position="35"/>
        <end position="54"/>
    </location>
</feature>
<evidence type="ECO:0000256" key="1">
    <source>
        <dbReference type="SAM" id="MobiDB-lite"/>
    </source>
</evidence>
<proteinExistence type="predicted"/>